<dbReference type="InterPro" id="IPR016039">
    <property type="entry name" value="Thiolase-like"/>
</dbReference>
<dbReference type="Pfam" id="PF00108">
    <property type="entry name" value="Thiolase_N"/>
    <property type="match status" value="1"/>
</dbReference>
<dbReference type="GO" id="GO:0010124">
    <property type="term" value="P:phenylacetate catabolic process"/>
    <property type="evidence" value="ECO:0007669"/>
    <property type="project" value="TreeGrafter"/>
</dbReference>
<protein>
    <recommendedName>
        <fullName evidence="3">Thiolase N-terminal domain-containing protein</fullName>
    </recommendedName>
</protein>
<dbReference type="GO" id="GO:0005777">
    <property type="term" value="C:peroxisome"/>
    <property type="evidence" value="ECO:0007669"/>
    <property type="project" value="TreeGrafter"/>
</dbReference>
<gene>
    <name evidence="4" type="ORF">N0F65_009655</name>
</gene>
<evidence type="ECO:0000259" key="3">
    <source>
        <dbReference type="Pfam" id="PF00108"/>
    </source>
</evidence>
<keyword evidence="1" id="KW-0276">Fatty acid metabolism</keyword>
<name>A0AAV2YC41_9STRA</name>
<reference evidence="4" key="2">
    <citation type="journal article" date="2023" name="Microbiol Resour">
        <title>Decontamination and Annotation of the Draft Genome Sequence of the Oomycete Lagenidium giganteum ARSEF 373.</title>
        <authorList>
            <person name="Morgan W.R."/>
            <person name="Tartar A."/>
        </authorList>
    </citation>
    <scope>NUCLEOTIDE SEQUENCE</scope>
    <source>
        <strain evidence="4">ARSEF 373</strain>
    </source>
</reference>
<reference evidence="4" key="1">
    <citation type="submission" date="2022-11" db="EMBL/GenBank/DDBJ databases">
        <authorList>
            <person name="Morgan W.R."/>
            <person name="Tartar A."/>
        </authorList>
    </citation>
    <scope>NUCLEOTIDE SEQUENCE</scope>
    <source>
        <strain evidence="4">ARSEF 373</strain>
    </source>
</reference>
<dbReference type="Gene3D" id="3.40.47.10">
    <property type="match status" value="1"/>
</dbReference>
<dbReference type="InterPro" id="IPR020616">
    <property type="entry name" value="Thiolase_N"/>
</dbReference>
<organism evidence="4 5">
    <name type="scientific">Lagenidium giganteum</name>
    <dbReference type="NCBI Taxonomy" id="4803"/>
    <lineage>
        <taxon>Eukaryota</taxon>
        <taxon>Sar</taxon>
        <taxon>Stramenopiles</taxon>
        <taxon>Oomycota</taxon>
        <taxon>Peronosporomycetes</taxon>
        <taxon>Pythiales</taxon>
        <taxon>Pythiaceae</taxon>
    </lineage>
</organism>
<evidence type="ECO:0000313" key="5">
    <source>
        <dbReference type="Proteomes" id="UP001146120"/>
    </source>
</evidence>
<keyword evidence="5" id="KW-1185">Reference proteome</keyword>
<dbReference type="SUPFAM" id="SSF53901">
    <property type="entry name" value="Thiolase-like"/>
    <property type="match status" value="1"/>
</dbReference>
<dbReference type="Proteomes" id="UP001146120">
    <property type="component" value="Unassembled WGS sequence"/>
</dbReference>
<dbReference type="PANTHER" id="PTHR43853:SF8">
    <property type="entry name" value="3-KETOACYL-COA THIOLASE, PEROXISOMAL"/>
    <property type="match status" value="1"/>
</dbReference>
<dbReference type="GO" id="GO:0003988">
    <property type="term" value="F:acetyl-CoA C-acyltransferase activity"/>
    <property type="evidence" value="ECO:0007669"/>
    <property type="project" value="TreeGrafter"/>
</dbReference>
<accession>A0AAV2YC41</accession>
<evidence type="ECO:0000256" key="1">
    <source>
        <dbReference type="ARBA" id="ARBA00022832"/>
    </source>
</evidence>
<feature type="domain" description="Thiolase N-terminal" evidence="3">
    <location>
        <begin position="5"/>
        <end position="114"/>
    </location>
</feature>
<keyword evidence="2" id="KW-0443">Lipid metabolism</keyword>
<comment type="caution">
    <text evidence="4">The sequence shown here is derived from an EMBL/GenBank/DDBJ whole genome shotgun (WGS) entry which is preliminary data.</text>
</comment>
<proteinExistence type="predicted"/>
<evidence type="ECO:0000256" key="2">
    <source>
        <dbReference type="ARBA" id="ARBA00023098"/>
    </source>
</evidence>
<dbReference type="EMBL" id="DAKRPA010000353">
    <property type="protein sequence ID" value="DAZ93020.1"/>
    <property type="molecule type" value="Genomic_DNA"/>
</dbReference>
<sequence length="203" mass="22070">MDCTVPMGITSENVASQFGVTRAQQDTLAAASHAKAAEAQAKGWFDAEITPVPTIVKDKEGNEKEVTIAKDDGVRAGTTPEKLAKLRAAFKEGGTTTAGNSSQVSDGAAAVLLIHWDAPVLARRGLCSMSSSVATCVTAWCRCALALAWVLLPCMNMSCDKLTRWYHHFGSIFCASVEYIRWKHNASWTSSFFKIAWKLWHCL</sequence>
<dbReference type="AlphaFoldDB" id="A0AAV2YC41"/>
<dbReference type="GO" id="GO:0006635">
    <property type="term" value="P:fatty acid beta-oxidation"/>
    <property type="evidence" value="ECO:0007669"/>
    <property type="project" value="TreeGrafter"/>
</dbReference>
<dbReference type="InterPro" id="IPR050215">
    <property type="entry name" value="Thiolase-like_sf_Thiolase"/>
</dbReference>
<dbReference type="PANTHER" id="PTHR43853">
    <property type="entry name" value="3-KETOACYL-COA THIOLASE, PEROXISOMAL"/>
    <property type="match status" value="1"/>
</dbReference>
<evidence type="ECO:0000313" key="4">
    <source>
        <dbReference type="EMBL" id="DAZ93020.1"/>
    </source>
</evidence>